<protein>
    <submittedName>
        <fullName evidence="2">Haloalkane dehalogenase</fullName>
        <ecNumber evidence="2">3.8.1.5</ecNumber>
    </submittedName>
</protein>
<feature type="domain" description="AB hydrolase-1" evidence="1">
    <location>
        <begin position="49"/>
        <end position="133"/>
    </location>
</feature>
<dbReference type="EMBL" id="DMND01000136">
    <property type="protein sequence ID" value="HAN28075.1"/>
    <property type="molecule type" value="Genomic_DNA"/>
</dbReference>
<dbReference type="GO" id="GO:0016020">
    <property type="term" value="C:membrane"/>
    <property type="evidence" value="ECO:0007669"/>
    <property type="project" value="TreeGrafter"/>
</dbReference>
<accession>A0A3C1KN29</accession>
<evidence type="ECO:0000259" key="1">
    <source>
        <dbReference type="Pfam" id="PF00561"/>
    </source>
</evidence>
<dbReference type="InterPro" id="IPR050266">
    <property type="entry name" value="AB_hydrolase_sf"/>
</dbReference>
<dbReference type="Proteomes" id="UP000259273">
    <property type="component" value="Unassembled WGS sequence"/>
</dbReference>
<dbReference type="InterPro" id="IPR000639">
    <property type="entry name" value="Epox_hydrolase-like"/>
</dbReference>
<dbReference type="Pfam" id="PF00561">
    <property type="entry name" value="Abhydrolase_1"/>
    <property type="match status" value="1"/>
</dbReference>
<dbReference type="PRINTS" id="PR00412">
    <property type="entry name" value="EPOXHYDRLASE"/>
</dbReference>
<evidence type="ECO:0000313" key="3">
    <source>
        <dbReference type="Proteomes" id="UP000259273"/>
    </source>
</evidence>
<dbReference type="GO" id="GO:0018786">
    <property type="term" value="F:haloalkane dehalogenase activity"/>
    <property type="evidence" value="ECO:0007669"/>
    <property type="project" value="UniProtKB-EC"/>
</dbReference>
<feature type="non-terminal residue" evidence="2">
    <location>
        <position position="134"/>
    </location>
</feature>
<dbReference type="EC" id="3.8.1.5" evidence="2"/>
<organism evidence="2 3">
    <name type="scientific">Haliea salexigens</name>
    <dbReference type="NCBI Taxonomy" id="287487"/>
    <lineage>
        <taxon>Bacteria</taxon>
        <taxon>Pseudomonadati</taxon>
        <taxon>Pseudomonadota</taxon>
        <taxon>Gammaproteobacteria</taxon>
        <taxon>Cellvibrionales</taxon>
        <taxon>Halieaceae</taxon>
        <taxon>Haliea</taxon>
    </lineage>
</organism>
<evidence type="ECO:0000313" key="2">
    <source>
        <dbReference type="EMBL" id="HAN28075.1"/>
    </source>
</evidence>
<gene>
    <name evidence="2" type="ORF">DCP75_10230</name>
</gene>
<name>A0A3C1KN29_9GAMM</name>
<keyword evidence="2" id="KW-0378">Hydrolase</keyword>
<reference evidence="2 3" key="1">
    <citation type="journal article" date="2018" name="Nat. Biotechnol.">
        <title>A standardized bacterial taxonomy based on genome phylogeny substantially revises the tree of life.</title>
        <authorList>
            <person name="Parks D.H."/>
            <person name="Chuvochina M."/>
            <person name="Waite D.W."/>
            <person name="Rinke C."/>
            <person name="Skarshewski A."/>
            <person name="Chaumeil P.A."/>
            <person name="Hugenholtz P."/>
        </authorList>
    </citation>
    <scope>NUCLEOTIDE SEQUENCE [LARGE SCALE GENOMIC DNA]</scope>
    <source>
        <strain evidence="2">UBA9158</strain>
    </source>
</reference>
<sequence length="134" mass="15064">MTAVLRTPDHHFANLPDFPWTPNYQMVADKTHGQLRMHYLDVGPRDGRIVLMLHGEPSWCFLYRHMIHALSARGMRCIAPDLIGFGRSDKPTARSDYSYAGHVAQVGELLRALDINRAVLVCQDWGGPIGLSLL</sequence>
<dbReference type="InterPro" id="IPR029058">
    <property type="entry name" value="AB_hydrolase_fold"/>
</dbReference>
<comment type="caution">
    <text evidence="2">The sequence shown here is derived from an EMBL/GenBank/DDBJ whole genome shotgun (WGS) entry which is preliminary data.</text>
</comment>
<dbReference type="Gene3D" id="3.40.50.1820">
    <property type="entry name" value="alpha/beta hydrolase"/>
    <property type="match status" value="1"/>
</dbReference>
<dbReference type="SUPFAM" id="SSF53474">
    <property type="entry name" value="alpha/beta-Hydrolases"/>
    <property type="match status" value="1"/>
</dbReference>
<proteinExistence type="predicted"/>
<dbReference type="PANTHER" id="PTHR43798">
    <property type="entry name" value="MONOACYLGLYCEROL LIPASE"/>
    <property type="match status" value="1"/>
</dbReference>
<dbReference type="AlphaFoldDB" id="A0A3C1KN29"/>
<dbReference type="STRING" id="1121937.GCA_000423125_01952"/>
<dbReference type="PANTHER" id="PTHR43798:SF24">
    <property type="entry name" value="CIS-3-ALKYL-4-ALKYLOXETAN-2-ONE DECARBOXYLASE"/>
    <property type="match status" value="1"/>
</dbReference>
<dbReference type="PRINTS" id="PR00111">
    <property type="entry name" value="ABHYDROLASE"/>
</dbReference>
<dbReference type="InterPro" id="IPR000073">
    <property type="entry name" value="AB_hydrolase_1"/>
</dbReference>